<dbReference type="InterPro" id="IPR051678">
    <property type="entry name" value="AGP_Transferase"/>
</dbReference>
<dbReference type="VEuPathDB" id="FungiDB:C8Q69DRAFT_507121"/>
<dbReference type="PANTHER" id="PTHR21310">
    <property type="entry name" value="AMINOGLYCOSIDE PHOSPHOTRANSFERASE-RELATED-RELATED"/>
    <property type="match status" value="1"/>
</dbReference>
<dbReference type="SUPFAM" id="SSF56112">
    <property type="entry name" value="Protein kinase-like (PK-like)"/>
    <property type="match status" value="1"/>
</dbReference>
<sequence length="291" mass="33418">MAHQVNDLSDDDIVHLCPNPGAEKCGRLLEKILGDIIVKYGWSVTGDEAANQVYAYHQSLGTNIRVPKVYRYFQRSGIGYLLMEFIDGIPLGNFAPFDEPVRDLAEAFYDFTTKAKADFPGPRGRGIPRGYLFSEDGAGEPLDSMDKLNLWLDRRARLTGSEKRFQFQLDDCVFCHLDLSYRNIIKVDESFCLLDWEFAGFYPRVFERYCILFLGQEEDYTYAKILADSLDLVYRKYGLNTDDQDLIGLLNRVYQNNLKYDFGSAFQIDWKAVEDFNICLKKAMVPTEGQS</sequence>
<dbReference type="AlphaFoldDB" id="A0A443HVE5"/>
<feature type="domain" description="Aminoglycoside phosphotransferase" evidence="1">
    <location>
        <begin position="60"/>
        <end position="228"/>
    </location>
</feature>
<name>A0A443HVE5_BYSSP</name>
<reference evidence="2 3" key="1">
    <citation type="journal article" date="2018" name="Front. Microbiol.">
        <title>Genomic and genetic insights into a cosmopolitan fungus, Paecilomyces variotii (Eurotiales).</title>
        <authorList>
            <person name="Urquhart A.S."/>
            <person name="Mondo S.J."/>
            <person name="Makela M.R."/>
            <person name="Hane J.K."/>
            <person name="Wiebenga A."/>
            <person name="He G."/>
            <person name="Mihaltcheva S."/>
            <person name="Pangilinan J."/>
            <person name="Lipzen A."/>
            <person name="Barry K."/>
            <person name="de Vries R.P."/>
            <person name="Grigoriev I.V."/>
            <person name="Idnurm A."/>
        </authorList>
    </citation>
    <scope>NUCLEOTIDE SEQUENCE [LARGE SCALE GENOMIC DNA]</scope>
    <source>
        <strain evidence="2 3">CBS 101075</strain>
    </source>
</reference>
<proteinExistence type="predicted"/>
<accession>A0A443HVE5</accession>
<dbReference type="InterPro" id="IPR011009">
    <property type="entry name" value="Kinase-like_dom_sf"/>
</dbReference>
<evidence type="ECO:0000313" key="3">
    <source>
        <dbReference type="Proteomes" id="UP000283841"/>
    </source>
</evidence>
<organism evidence="2 3">
    <name type="scientific">Byssochlamys spectabilis</name>
    <name type="common">Paecilomyces variotii</name>
    <dbReference type="NCBI Taxonomy" id="264951"/>
    <lineage>
        <taxon>Eukaryota</taxon>
        <taxon>Fungi</taxon>
        <taxon>Dikarya</taxon>
        <taxon>Ascomycota</taxon>
        <taxon>Pezizomycotina</taxon>
        <taxon>Eurotiomycetes</taxon>
        <taxon>Eurotiomycetidae</taxon>
        <taxon>Eurotiales</taxon>
        <taxon>Thermoascaceae</taxon>
        <taxon>Paecilomyces</taxon>
    </lineage>
</organism>
<keyword evidence="3" id="KW-1185">Reference proteome</keyword>
<dbReference type="STRING" id="264951.A0A443HVE5"/>
<dbReference type="PANTHER" id="PTHR21310:SF39">
    <property type="entry name" value="AMINOGLYCOSIDE PHOSPHOTRANSFERASE DOMAIN-CONTAINING PROTEIN"/>
    <property type="match status" value="1"/>
</dbReference>
<dbReference type="Proteomes" id="UP000283841">
    <property type="component" value="Unassembled WGS sequence"/>
</dbReference>
<dbReference type="Pfam" id="PF01636">
    <property type="entry name" value="APH"/>
    <property type="match status" value="1"/>
</dbReference>
<gene>
    <name evidence="2" type="ORF">C8Q69DRAFT_507121</name>
</gene>
<evidence type="ECO:0000259" key="1">
    <source>
        <dbReference type="Pfam" id="PF01636"/>
    </source>
</evidence>
<comment type="caution">
    <text evidence="2">The sequence shown here is derived from an EMBL/GenBank/DDBJ whole genome shotgun (WGS) entry which is preliminary data.</text>
</comment>
<protein>
    <recommendedName>
        <fullName evidence="1">Aminoglycoside phosphotransferase domain-containing protein</fullName>
    </recommendedName>
</protein>
<dbReference type="EMBL" id="RCNU01000005">
    <property type="protein sequence ID" value="RWQ95798.1"/>
    <property type="molecule type" value="Genomic_DNA"/>
</dbReference>
<dbReference type="GeneID" id="39602135"/>
<dbReference type="InterPro" id="IPR002575">
    <property type="entry name" value="Aminoglycoside_PTrfase"/>
</dbReference>
<dbReference type="RefSeq" id="XP_028485443.1">
    <property type="nucleotide sequence ID" value="XM_028632858.1"/>
</dbReference>
<dbReference type="Gene3D" id="3.90.1200.10">
    <property type="match status" value="1"/>
</dbReference>
<evidence type="ECO:0000313" key="2">
    <source>
        <dbReference type="EMBL" id="RWQ95798.1"/>
    </source>
</evidence>